<comment type="similarity">
    <text evidence="1 7">Belongs to the 5-formyltetrahydrofolate cyclo-ligase family.</text>
</comment>
<keyword evidence="7" id="KW-0460">Magnesium</keyword>
<feature type="binding site" evidence="6">
    <location>
        <position position="59"/>
    </location>
    <ligand>
        <name>substrate</name>
    </ligand>
</feature>
<dbReference type="InterPro" id="IPR002698">
    <property type="entry name" value="FTHF_cligase"/>
</dbReference>
<dbReference type="Pfam" id="PF01812">
    <property type="entry name" value="5-FTHF_cyc-lig"/>
    <property type="match status" value="1"/>
</dbReference>
<organism evidence="8 9">
    <name type="scientific">Candida parapsilosis</name>
    <name type="common">Yeast</name>
    <dbReference type="NCBI Taxonomy" id="5480"/>
    <lineage>
        <taxon>Eukaryota</taxon>
        <taxon>Fungi</taxon>
        <taxon>Dikarya</taxon>
        <taxon>Ascomycota</taxon>
        <taxon>Saccharomycotina</taxon>
        <taxon>Pichiomycetes</taxon>
        <taxon>Debaryomycetaceae</taxon>
        <taxon>Candida/Lodderomyces clade</taxon>
        <taxon>Candida</taxon>
    </lineage>
</organism>
<feature type="binding site" evidence="6">
    <location>
        <begin position="153"/>
        <end position="161"/>
    </location>
    <ligand>
        <name>ATP</name>
        <dbReference type="ChEBI" id="CHEBI:30616"/>
    </ligand>
</feature>
<keyword evidence="7" id="KW-0479">Metal-binding</keyword>
<dbReference type="SUPFAM" id="SSF100950">
    <property type="entry name" value="NagB/RpiA/CoA transferase-like"/>
    <property type="match status" value="1"/>
</dbReference>
<dbReference type="GO" id="GO:0005524">
    <property type="term" value="F:ATP binding"/>
    <property type="evidence" value="ECO:0007669"/>
    <property type="project" value="UniProtKB-KW"/>
</dbReference>
<evidence type="ECO:0000256" key="4">
    <source>
        <dbReference type="ARBA" id="ARBA00036539"/>
    </source>
</evidence>
<evidence type="ECO:0000313" key="8">
    <source>
        <dbReference type="EMBL" id="KAF6057257.1"/>
    </source>
</evidence>
<dbReference type="Proteomes" id="UP000590412">
    <property type="component" value="Unassembled WGS sequence"/>
</dbReference>
<evidence type="ECO:0000256" key="6">
    <source>
        <dbReference type="PIRSR" id="PIRSR006806-1"/>
    </source>
</evidence>
<dbReference type="Gene3D" id="3.40.50.10420">
    <property type="entry name" value="NagB/RpiA/CoA transferase-like"/>
    <property type="match status" value="1"/>
</dbReference>
<reference evidence="8" key="1">
    <citation type="submission" date="2020-03" db="EMBL/GenBank/DDBJ databases">
        <title>FDA dAtabase for Regulatory Grade micrObial Sequences (FDA-ARGOS): Supporting development and validation of Infectious Disease Dx tests.</title>
        <authorList>
            <person name="Campos J."/>
            <person name="Goldberg B."/>
            <person name="Tallon L."/>
            <person name="Sadzewicz L."/>
            <person name="Vavikolanu K."/>
            <person name="Mehta A."/>
            <person name="Aluvathingal J."/>
            <person name="Nadendla S."/>
            <person name="Nandy P."/>
            <person name="Geyer C."/>
            <person name="Yan Y."/>
            <person name="Sichtig H."/>
        </authorList>
    </citation>
    <scope>NUCLEOTIDE SEQUENCE [LARGE SCALE GENOMIC DNA]</scope>
    <source>
        <strain evidence="8">FDAARGOS_652</strain>
    </source>
</reference>
<evidence type="ECO:0000256" key="3">
    <source>
        <dbReference type="ARBA" id="ARBA00022840"/>
    </source>
</evidence>
<gene>
    <name evidence="8" type="ORF">FOB60_001812</name>
</gene>
<evidence type="ECO:0000256" key="7">
    <source>
        <dbReference type="RuleBase" id="RU361279"/>
    </source>
</evidence>
<dbReference type="EC" id="6.3.3.2" evidence="5 7"/>
<dbReference type="GO" id="GO:0046872">
    <property type="term" value="F:metal ion binding"/>
    <property type="evidence" value="ECO:0007669"/>
    <property type="project" value="UniProtKB-KW"/>
</dbReference>
<name>A0A8X7NLZ9_CANPA</name>
<evidence type="ECO:0000313" key="9">
    <source>
        <dbReference type="Proteomes" id="UP000590412"/>
    </source>
</evidence>
<dbReference type="PIRSF" id="PIRSF006806">
    <property type="entry name" value="FTHF_cligase"/>
    <property type="match status" value="1"/>
</dbReference>
<proteinExistence type="inferred from homology"/>
<feature type="binding site" evidence="6">
    <location>
        <position position="65"/>
    </location>
    <ligand>
        <name>substrate</name>
    </ligand>
</feature>
<dbReference type="GO" id="GO:0005739">
    <property type="term" value="C:mitochondrion"/>
    <property type="evidence" value="ECO:0007669"/>
    <property type="project" value="TreeGrafter"/>
</dbReference>
<accession>A0A8X7NLZ9</accession>
<feature type="binding site" evidence="6">
    <location>
        <begin position="13"/>
        <end position="17"/>
    </location>
    <ligand>
        <name>ATP</name>
        <dbReference type="ChEBI" id="CHEBI:30616"/>
    </ligand>
</feature>
<dbReference type="EMBL" id="JABWAB010000003">
    <property type="protein sequence ID" value="KAF6057257.1"/>
    <property type="molecule type" value="Genomic_DNA"/>
</dbReference>
<dbReference type="InterPro" id="IPR037171">
    <property type="entry name" value="NagB/RpiA_transferase-like"/>
</dbReference>
<dbReference type="GO" id="GO:0035999">
    <property type="term" value="P:tetrahydrofolate interconversion"/>
    <property type="evidence" value="ECO:0007669"/>
    <property type="project" value="TreeGrafter"/>
</dbReference>
<dbReference type="GO" id="GO:0009396">
    <property type="term" value="P:folic acid-containing compound biosynthetic process"/>
    <property type="evidence" value="ECO:0007669"/>
    <property type="project" value="EnsemblFungi"/>
</dbReference>
<evidence type="ECO:0000256" key="1">
    <source>
        <dbReference type="ARBA" id="ARBA00010638"/>
    </source>
</evidence>
<sequence>MTVRASLTVKAAKKQLRNQIKASLKTISQESLASQSQHILSRLVNNPTFQNAQSVAVFMNMPDSEIKTLPILKQCFQLNKLVYLPRCNTVPVKHRKPNHLSMLRIATYDDVLQLQPQGKYQLLEPTVGEDALELGDLDLILLPGVAFSTTLQRLGHGAGFYDEFLSTYKQKWSKLPALIGLALQEQIVPENSLPVEDHDYGLDQIITSSRTFPSLPQI</sequence>
<dbReference type="AlphaFoldDB" id="A0A8X7NLZ9"/>
<dbReference type="GO" id="GO:0030272">
    <property type="term" value="F:5-formyltetrahydrofolate cyclo-ligase activity"/>
    <property type="evidence" value="ECO:0007669"/>
    <property type="project" value="UniProtKB-EC"/>
</dbReference>
<dbReference type="InterPro" id="IPR024185">
    <property type="entry name" value="FTHF_cligase-like_sf"/>
</dbReference>
<dbReference type="PANTHER" id="PTHR23407">
    <property type="entry name" value="ATPASE INHIBITOR/5-FORMYLTETRAHYDROFOLATE CYCLO-LIGASE"/>
    <property type="match status" value="1"/>
</dbReference>
<comment type="catalytic activity">
    <reaction evidence="4 7">
        <text>(6S)-5-formyl-5,6,7,8-tetrahydrofolate + ATP = (6R)-5,10-methenyltetrahydrofolate + ADP + phosphate</text>
        <dbReference type="Rhea" id="RHEA:10488"/>
        <dbReference type="ChEBI" id="CHEBI:30616"/>
        <dbReference type="ChEBI" id="CHEBI:43474"/>
        <dbReference type="ChEBI" id="CHEBI:57455"/>
        <dbReference type="ChEBI" id="CHEBI:57457"/>
        <dbReference type="ChEBI" id="CHEBI:456216"/>
        <dbReference type="EC" id="6.3.3.2"/>
    </reaction>
</comment>
<keyword evidence="2 6" id="KW-0547">Nucleotide-binding</keyword>
<dbReference type="NCBIfam" id="TIGR02727">
    <property type="entry name" value="MTHFS_bact"/>
    <property type="match status" value="1"/>
</dbReference>
<dbReference type="OrthoDB" id="2015992at2759"/>
<keyword evidence="3 6" id="KW-0067">ATP-binding</keyword>
<protein>
    <recommendedName>
        <fullName evidence="5 7">5-formyltetrahydrofolate cyclo-ligase</fullName>
        <ecNumber evidence="5 7">6.3.3.2</ecNumber>
    </recommendedName>
</protein>
<dbReference type="PANTHER" id="PTHR23407:SF1">
    <property type="entry name" value="5-FORMYLTETRAHYDROFOLATE CYCLO-LIGASE"/>
    <property type="match status" value="1"/>
</dbReference>
<evidence type="ECO:0000256" key="5">
    <source>
        <dbReference type="ARBA" id="ARBA00038966"/>
    </source>
</evidence>
<comment type="cofactor">
    <cofactor evidence="7">
        <name>Mg(2+)</name>
        <dbReference type="ChEBI" id="CHEBI:18420"/>
    </cofactor>
</comment>
<evidence type="ECO:0000256" key="2">
    <source>
        <dbReference type="ARBA" id="ARBA00022741"/>
    </source>
</evidence>
<comment type="caution">
    <text evidence="8">The sequence shown here is derived from an EMBL/GenBank/DDBJ whole genome shotgun (WGS) entry which is preliminary data.</text>
</comment>